<feature type="transmembrane region" description="Helical" evidence="5">
    <location>
        <begin position="97"/>
        <end position="123"/>
    </location>
</feature>
<feature type="transmembrane region" description="Helical" evidence="5">
    <location>
        <begin position="51"/>
        <end position="69"/>
    </location>
</feature>
<evidence type="ECO:0000256" key="2">
    <source>
        <dbReference type="ARBA" id="ARBA00022692"/>
    </source>
</evidence>
<dbReference type="InterPro" id="IPR007688">
    <property type="entry name" value="Conjugal_tfr_TrbL/VirB6"/>
</dbReference>
<dbReference type="Proteomes" id="UP000886829">
    <property type="component" value="Unassembled WGS sequence"/>
</dbReference>
<reference evidence="6" key="1">
    <citation type="journal article" date="2021" name="PeerJ">
        <title>Extensive microbial diversity within the chicken gut microbiome revealed by metagenomics and culture.</title>
        <authorList>
            <person name="Gilroy R."/>
            <person name="Ravi A."/>
            <person name="Getino M."/>
            <person name="Pursley I."/>
            <person name="Horton D.L."/>
            <person name="Alikhan N.F."/>
            <person name="Baker D."/>
            <person name="Gharbi K."/>
            <person name="Hall N."/>
            <person name="Watson M."/>
            <person name="Adriaenssens E.M."/>
            <person name="Foster-Nyarko E."/>
            <person name="Jarju S."/>
            <person name="Secka A."/>
            <person name="Antonio M."/>
            <person name="Oren A."/>
            <person name="Chaudhuri R.R."/>
            <person name="La Ragione R."/>
            <person name="Hildebrand F."/>
            <person name="Pallen M.J."/>
        </authorList>
    </citation>
    <scope>NUCLEOTIDE SEQUENCE</scope>
    <source>
        <strain evidence="6">USASDec5-558</strain>
    </source>
</reference>
<sequence length="342" mass="38649">MSVLPPSSLYSLDNQPALTPLLRSQQLIPQLIAANSFWINIWRQVWRKGSLLLCLLLLWAVSCSLAHAAPTSASLHLTIADIVYLYEQEILQLKDNVVFYATMLLYSLSGFAIVLTGINMIFLHQGSIQSFALSMVRLCLIIGIFKFFIINGYDISRDIMASLTDMAYGGQSHSGYQDILSILRDFFLLAEEYVKTLSTRNIFFFLFFMVPFFVIIVLIIINFVLNYIIALFVSVMGVLVVALGALPFTRGFALNYLHMVIAYGLRLFSLCFLYRIGQNVIADMIAHLRYILEQGEMITMQDAGLVLFVLSFILFLSYTMPSIISRLIQPTQINSLVNPQAK</sequence>
<dbReference type="EMBL" id="DXEV01000100">
    <property type="protein sequence ID" value="HIX56865.1"/>
    <property type="molecule type" value="Genomic_DNA"/>
</dbReference>
<evidence type="ECO:0000313" key="6">
    <source>
        <dbReference type="EMBL" id="HIX56865.1"/>
    </source>
</evidence>
<evidence type="ECO:0000256" key="3">
    <source>
        <dbReference type="ARBA" id="ARBA00022989"/>
    </source>
</evidence>
<evidence type="ECO:0000313" key="7">
    <source>
        <dbReference type="Proteomes" id="UP000886829"/>
    </source>
</evidence>
<name>A0A9D1WD46_9GAMM</name>
<organism evidence="6 7">
    <name type="scientific">Candidatus Anaerobiospirillum pullistercoris</name>
    <dbReference type="NCBI Taxonomy" id="2838452"/>
    <lineage>
        <taxon>Bacteria</taxon>
        <taxon>Pseudomonadati</taxon>
        <taxon>Pseudomonadota</taxon>
        <taxon>Gammaproteobacteria</taxon>
        <taxon>Aeromonadales</taxon>
        <taxon>Succinivibrionaceae</taxon>
        <taxon>Anaerobiospirillum</taxon>
    </lineage>
</organism>
<keyword evidence="3 5" id="KW-1133">Transmembrane helix</keyword>
<feature type="transmembrane region" description="Helical" evidence="5">
    <location>
        <begin position="256"/>
        <end position="277"/>
    </location>
</feature>
<evidence type="ECO:0000256" key="5">
    <source>
        <dbReference type="SAM" id="Phobius"/>
    </source>
</evidence>
<dbReference type="GO" id="GO:0030255">
    <property type="term" value="P:protein secretion by the type IV secretion system"/>
    <property type="evidence" value="ECO:0007669"/>
    <property type="project" value="InterPro"/>
</dbReference>
<gene>
    <name evidence="6" type="ORF">H9850_05280</name>
</gene>
<feature type="transmembrane region" description="Helical" evidence="5">
    <location>
        <begin position="135"/>
        <end position="153"/>
    </location>
</feature>
<feature type="transmembrane region" description="Helical" evidence="5">
    <location>
        <begin position="227"/>
        <end position="249"/>
    </location>
</feature>
<comment type="subcellular location">
    <subcellularLocation>
        <location evidence="1">Membrane</location>
        <topology evidence="1">Multi-pass membrane protein</topology>
    </subcellularLocation>
</comment>
<keyword evidence="4 5" id="KW-0472">Membrane</keyword>
<evidence type="ECO:0000256" key="4">
    <source>
        <dbReference type="ARBA" id="ARBA00023136"/>
    </source>
</evidence>
<feature type="transmembrane region" description="Helical" evidence="5">
    <location>
        <begin position="297"/>
        <end position="318"/>
    </location>
</feature>
<accession>A0A9D1WD46</accession>
<protein>
    <submittedName>
        <fullName evidence="6">Type IV secretion system protein</fullName>
    </submittedName>
</protein>
<dbReference type="AlphaFoldDB" id="A0A9D1WD46"/>
<reference evidence="6" key="2">
    <citation type="submission" date="2021-04" db="EMBL/GenBank/DDBJ databases">
        <authorList>
            <person name="Gilroy R."/>
        </authorList>
    </citation>
    <scope>NUCLEOTIDE SEQUENCE</scope>
    <source>
        <strain evidence="6">USASDec5-558</strain>
    </source>
</reference>
<comment type="caution">
    <text evidence="6">The sequence shown here is derived from an EMBL/GenBank/DDBJ whole genome shotgun (WGS) entry which is preliminary data.</text>
</comment>
<feature type="transmembrane region" description="Helical" evidence="5">
    <location>
        <begin position="202"/>
        <end position="221"/>
    </location>
</feature>
<proteinExistence type="predicted"/>
<dbReference type="Pfam" id="PF04610">
    <property type="entry name" value="TrbL"/>
    <property type="match status" value="1"/>
</dbReference>
<evidence type="ECO:0000256" key="1">
    <source>
        <dbReference type="ARBA" id="ARBA00004141"/>
    </source>
</evidence>
<keyword evidence="2 5" id="KW-0812">Transmembrane</keyword>
<dbReference type="GO" id="GO:0016020">
    <property type="term" value="C:membrane"/>
    <property type="evidence" value="ECO:0007669"/>
    <property type="project" value="UniProtKB-SubCell"/>
</dbReference>